<dbReference type="EMBL" id="QLMG01000005">
    <property type="protein sequence ID" value="RAK20764.1"/>
    <property type="molecule type" value="Genomic_DNA"/>
</dbReference>
<evidence type="ECO:0000259" key="1">
    <source>
        <dbReference type="Pfam" id="PF04273"/>
    </source>
</evidence>
<accession>A0A327YII4</accession>
<dbReference type="NCBIfam" id="TIGR01244">
    <property type="entry name" value="TIGR01244 family sulfur transferase"/>
    <property type="match status" value="1"/>
</dbReference>
<dbReference type="GO" id="GO:0016787">
    <property type="term" value="F:hydrolase activity"/>
    <property type="evidence" value="ECO:0007669"/>
    <property type="project" value="InterPro"/>
</dbReference>
<feature type="domain" description="Beta-lactamase hydrolase-like protein phosphatase-like" evidence="1">
    <location>
        <begin position="6"/>
        <end position="110"/>
    </location>
</feature>
<reference evidence="2 3" key="1">
    <citation type="submission" date="2018-06" db="EMBL/GenBank/DDBJ databases">
        <title>Genomic Encyclopedia of Archaeal and Bacterial Type Strains, Phase II (KMG-II): from individual species to whole genera.</title>
        <authorList>
            <person name="Goeker M."/>
        </authorList>
    </citation>
    <scope>NUCLEOTIDE SEQUENCE [LARGE SCALE GENOMIC DNA]</scope>
    <source>
        <strain evidence="2 3">DSM 22011</strain>
    </source>
</reference>
<protein>
    <submittedName>
        <fullName evidence="2">Uncharacterized protein (TIGR01244 family)</fullName>
    </submittedName>
</protein>
<evidence type="ECO:0000313" key="3">
    <source>
        <dbReference type="Proteomes" id="UP000249165"/>
    </source>
</evidence>
<dbReference type="AlphaFoldDB" id="A0A327YII4"/>
<proteinExistence type="predicted"/>
<gene>
    <name evidence="2" type="ORF">ATI53_100512</name>
</gene>
<keyword evidence="3" id="KW-1185">Reference proteome</keyword>
<sequence length="143" mass="15087">MSMINISGDFNASPQISVEDVPALKAAGVTLVICNRPDAEVPAPLQADAIRAAVIAEGMRFAYLPILPQGVTMETVSEMGRLLESPDGAVLAYCRSGTRSTTAWALSQAGRIETDAIIDAAGRAGYQLDGLRPSINALAMQRR</sequence>
<dbReference type="SUPFAM" id="SSF52799">
    <property type="entry name" value="(Phosphotyrosine protein) phosphatases II"/>
    <property type="match status" value="1"/>
</dbReference>
<dbReference type="Gene3D" id="3.90.190.10">
    <property type="entry name" value="Protein tyrosine phosphatase superfamily"/>
    <property type="match status" value="1"/>
</dbReference>
<dbReference type="OrthoDB" id="9805710at2"/>
<dbReference type="Proteomes" id="UP000249165">
    <property type="component" value="Unassembled WGS sequence"/>
</dbReference>
<comment type="caution">
    <text evidence="2">The sequence shown here is derived from an EMBL/GenBank/DDBJ whole genome shotgun (WGS) entry which is preliminary data.</text>
</comment>
<dbReference type="InterPro" id="IPR005939">
    <property type="entry name" value="BLH_phosphatase-like"/>
</dbReference>
<dbReference type="RefSeq" id="WP_009505288.1">
    <property type="nucleotide sequence ID" value="NZ_LIGK01000006.1"/>
</dbReference>
<organism evidence="2 3">
    <name type="scientific">Salipiger aestuarii</name>
    <dbReference type="NCBI Taxonomy" id="568098"/>
    <lineage>
        <taxon>Bacteria</taxon>
        <taxon>Pseudomonadati</taxon>
        <taxon>Pseudomonadota</taxon>
        <taxon>Alphaproteobacteria</taxon>
        <taxon>Rhodobacterales</taxon>
        <taxon>Roseobacteraceae</taxon>
        <taxon>Salipiger</taxon>
    </lineage>
</organism>
<name>A0A327YII4_9RHOB</name>
<evidence type="ECO:0000313" key="2">
    <source>
        <dbReference type="EMBL" id="RAK20764.1"/>
    </source>
</evidence>
<dbReference type="InterPro" id="IPR029021">
    <property type="entry name" value="Prot-tyrosine_phosphatase-like"/>
</dbReference>
<dbReference type="CDD" id="cd14503">
    <property type="entry name" value="PTP-bact"/>
    <property type="match status" value="1"/>
</dbReference>
<dbReference type="Pfam" id="PF04273">
    <property type="entry name" value="BLH_phosphatase"/>
    <property type="match status" value="1"/>
</dbReference>